<dbReference type="GO" id="GO:0016853">
    <property type="term" value="F:isomerase activity"/>
    <property type="evidence" value="ECO:0007669"/>
    <property type="project" value="UniProtKB-KW"/>
</dbReference>
<dbReference type="SUPFAM" id="SSF54427">
    <property type="entry name" value="NTF2-like"/>
    <property type="match status" value="1"/>
</dbReference>
<protein>
    <submittedName>
        <fullName evidence="3">Ketosteroid isomerase-like enzyme</fullName>
    </submittedName>
</protein>
<dbReference type="InterPro" id="IPR037401">
    <property type="entry name" value="SnoaL-like"/>
</dbReference>
<evidence type="ECO:0000313" key="3">
    <source>
        <dbReference type="EMBL" id="AFL75626.1"/>
    </source>
</evidence>
<keyword evidence="4" id="KW-1185">Reference proteome</keyword>
<dbReference type="HOGENOM" id="CLU_084893_2_0_6"/>
<gene>
    <name evidence="3" type="ordered locus">Thivi_3782</name>
</gene>
<dbReference type="Pfam" id="PF13474">
    <property type="entry name" value="SnoaL_3"/>
    <property type="match status" value="1"/>
</dbReference>
<dbReference type="KEGG" id="tvi:Thivi_3782"/>
<dbReference type="EMBL" id="CP003154">
    <property type="protein sequence ID" value="AFL75626.1"/>
    <property type="molecule type" value="Genomic_DNA"/>
</dbReference>
<feature type="region of interest" description="Disordered" evidence="1">
    <location>
        <begin position="142"/>
        <end position="162"/>
    </location>
</feature>
<dbReference type="InterPro" id="IPR032710">
    <property type="entry name" value="NTF2-like_dom_sf"/>
</dbReference>
<keyword evidence="3" id="KW-0413">Isomerase</keyword>
<dbReference type="Gene3D" id="3.10.450.50">
    <property type="match status" value="1"/>
</dbReference>
<evidence type="ECO:0000256" key="1">
    <source>
        <dbReference type="SAM" id="MobiDB-lite"/>
    </source>
</evidence>
<dbReference type="STRING" id="765911.Thivi_3782"/>
<reference evidence="3 4" key="1">
    <citation type="submission" date="2012-06" db="EMBL/GenBank/DDBJ databases">
        <title>Complete sequence of Thiocystis violascens DSM 198.</title>
        <authorList>
            <consortium name="US DOE Joint Genome Institute"/>
            <person name="Lucas S."/>
            <person name="Han J."/>
            <person name="Lapidus A."/>
            <person name="Cheng J.-F."/>
            <person name="Goodwin L."/>
            <person name="Pitluck S."/>
            <person name="Peters L."/>
            <person name="Ovchinnikova G."/>
            <person name="Teshima H."/>
            <person name="Detter J.C."/>
            <person name="Han C."/>
            <person name="Tapia R."/>
            <person name="Land M."/>
            <person name="Hauser L."/>
            <person name="Kyrpides N."/>
            <person name="Ivanova N."/>
            <person name="Pagani I."/>
            <person name="Vogl K."/>
            <person name="Liu Z."/>
            <person name="Frigaard N.-U."/>
            <person name="Bryant D."/>
            <person name="Woyke T."/>
        </authorList>
    </citation>
    <scope>NUCLEOTIDE SEQUENCE [LARGE SCALE GENOMIC DNA]</scope>
    <source>
        <strain evidence="4">ATCC 17096 / DSM 198 / 6111</strain>
    </source>
</reference>
<organism evidence="3 4">
    <name type="scientific">Thiocystis violascens (strain ATCC 17096 / DSM 198 / 6111)</name>
    <name type="common">Chromatium violascens</name>
    <dbReference type="NCBI Taxonomy" id="765911"/>
    <lineage>
        <taxon>Bacteria</taxon>
        <taxon>Pseudomonadati</taxon>
        <taxon>Pseudomonadota</taxon>
        <taxon>Gammaproteobacteria</taxon>
        <taxon>Chromatiales</taxon>
        <taxon>Chromatiaceae</taxon>
        <taxon>Thiocystis</taxon>
    </lineage>
</organism>
<dbReference type="eggNOG" id="COG4319">
    <property type="taxonomic scope" value="Bacteria"/>
</dbReference>
<evidence type="ECO:0000313" key="4">
    <source>
        <dbReference type="Proteomes" id="UP000006062"/>
    </source>
</evidence>
<dbReference type="AlphaFoldDB" id="I3YF58"/>
<name>I3YF58_THIV6</name>
<sequence>MRDTAERCHARFRLKFSVEESQRMHYETPQDAEDAYYDALDAGDAVAMDEVWEASDKIACLLPMTPLATGPEVRRLWRAIFEQGARFEIEVRHHLWIENGDLAIHLIEERTGARNDGSPPPAIYGTNVFRLGPDGWRLLLHQNSPAPLPPPGAASSQRTALA</sequence>
<dbReference type="Proteomes" id="UP000006062">
    <property type="component" value="Chromosome"/>
</dbReference>
<accession>I3YF58</accession>
<evidence type="ECO:0000259" key="2">
    <source>
        <dbReference type="Pfam" id="PF13474"/>
    </source>
</evidence>
<proteinExistence type="predicted"/>
<feature type="domain" description="SnoaL-like" evidence="2">
    <location>
        <begin position="33"/>
        <end position="145"/>
    </location>
</feature>